<comment type="cofactor">
    <cofactor evidence="17">
        <name>Mg(2+)</name>
        <dbReference type="ChEBI" id="CHEBI:18420"/>
    </cofactor>
</comment>
<feature type="binding site" evidence="18">
    <location>
        <position position="78"/>
    </location>
    <ligand>
        <name>K(+)</name>
        <dbReference type="ChEBI" id="CHEBI:29103"/>
    </ligand>
</feature>
<dbReference type="PROSITE" id="PS01050">
    <property type="entry name" value="YJEF_C_2"/>
    <property type="match status" value="1"/>
</dbReference>
<dbReference type="CDD" id="cd01171">
    <property type="entry name" value="YXKO-related"/>
    <property type="match status" value="1"/>
</dbReference>
<reference evidence="22 23" key="1">
    <citation type="submission" date="2016-09" db="EMBL/GenBank/DDBJ databases">
        <authorList>
            <person name="Capua I."/>
            <person name="De Benedictis P."/>
            <person name="Joannis T."/>
            <person name="Lombin L.H."/>
            <person name="Cattoli G."/>
        </authorList>
    </citation>
    <scope>NUCLEOTIDE SEQUENCE [LARGE SCALE GENOMIC DNA]</scope>
    <source>
        <strain evidence="22 23">A7P-90m</strain>
    </source>
</reference>
<accession>A0A1G6TDI3</accession>
<keyword evidence="13" id="KW-0511">Multifunctional enzyme</keyword>
<evidence type="ECO:0000256" key="6">
    <source>
        <dbReference type="ARBA" id="ARBA00022741"/>
    </source>
</evidence>
<dbReference type="EC" id="4.2.1.136" evidence="19"/>
<dbReference type="InterPro" id="IPR029056">
    <property type="entry name" value="Ribokinase-like"/>
</dbReference>
<feature type="binding site" evidence="17">
    <location>
        <position position="346"/>
    </location>
    <ligand>
        <name>(6S)-NADPHX</name>
        <dbReference type="ChEBI" id="CHEBI:64076"/>
    </ligand>
</feature>
<feature type="binding site" evidence="17">
    <location>
        <begin position="432"/>
        <end position="436"/>
    </location>
    <ligand>
        <name>AMP</name>
        <dbReference type="ChEBI" id="CHEBI:456215"/>
    </ligand>
</feature>
<comment type="function">
    <text evidence="14 19">Bifunctional enzyme that catalyzes the epimerization of the S- and R-forms of NAD(P)HX and the dehydration of the S-form of NAD(P)HX at the expense of ADP, which is converted to AMP. This allows the repair of both epimers of NAD(P)HX, a damaged form of NAD(P)H that is a result of enzymatic or heat-dependent hydration.</text>
</comment>
<comment type="similarity">
    <text evidence="4 19">In the C-terminal section; belongs to the NnrD/CARKD family.</text>
</comment>
<feature type="domain" description="YjeF C-terminal" evidence="20">
    <location>
        <begin position="248"/>
        <end position="521"/>
    </location>
</feature>
<keyword evidence="12 17" id="KW-0456">Lyase</keyword>
<dbReference type="GO" id="GO:0052856">
    <property type="term" value="F:NAD(P)HX epimerase activity"/>
    <property type="evidence" value="ECO:0007669"/>
    <property type="project" value="UniProtKB-UniRule"/>
</dbReference>
<dbReference type="PIRSF" id="PIRSF017184">
    <property type="entry name" value="Nnr"/>
    <property type="match status" value="1"/>
</dbReference>
<dbReference type="InterPro" id="IPR036652">
    <property type="entry name" value="YjeF_N_dom_sf"/>
</dbReference>
<comment type="caution">
    <text evidence="18">Lacks conserved residue(s) required for the propagation of feature annotation.</text>
</comment>
<dbReference type="InterPro" id="IPR030677">
    <property type="entry name" value="Nnr"/>
</dbReference>
<feature type="binding site" evidence="18">
    <location>
        <position position="179"/>
    </location>
    <ligand>
        <name>(6S)-NADPHX</name>
        <dbReference type="ChEBI" id="CHEBI:64076"/>
    </ligand>
</feature>
<evidence type="ECO:0000256" key="5">
    <source>
        <dbReference type="ARBA" id="ARBA00022723"/>
    </source>
</evidence>
<feature type="binding site" evidence="18">
    <location>
        <position position="146"/>
    </location>
    <ligand>
        <name>K(+)</name>
        <dbReference type="ChEBI" id="CHEBI:29103"/>
    </ligand>
</feature>
<feature type="domain" description="YjeF N-terminal" evidence="21">
    <location>
        <begin position="29"/>
        <end position="238"/>
    </location>
</feature>
<keyword evidence="7 17" id="KW-0067">ATP-binding</keyword>
<comment type="catalytic activity">
    <reaction evidence="15 17 19">
        <text>(6S)-NADHX + ADP = AMP + phosphate + NADH + H(+)</text>
        <dbReference type="Rhea" id="RHEA:32223"/>
        <dbReference type="ChEBI" id="CHEBI:15378"/>
        <dbReference type="ChEBI" id="CHEBI:43474"/>
        <dbReference type="ChEBI" id="CHEBI:57945"/>
        <dbReference type="ChEBI" id="CHEBI:64074"/>
        <dbReference type="ChEBI" id="CHEBI:456215"/>
        <dbReference type="ChEBI" id="CHEBI:456216"/>
        <dbReference type="EC" id="4.2.1.136"/>
    </reaction>
</comment>
<feature type="binding site" evidence="18">
    <location>
        <position position="182"/>
    </location>
    <ligand>
        <name>K(+)</name>
        <dbReference type="ChEBI" id="CHEBI:29103"/>
    </ligand>
</feature>
<feature type="binding site" evidence="17">
    <location>
        <position position="462"/>
    </location>
    <ligand>
        <name>(6S)-NADPHX</name>
        <dbReference type="ChEBI" id="CHEBI:64076"/>
    </ligand>
</feature>
<gene>
    <name evidence="17" type="primary">nnrD</name>
    <name evidence="18" type="synonym">nnrE</name>
    <name evidence="22" type="ORF">SAMN05216323_11203</name>
</gene>
<feature type="binding site" evidence="17">
    <location>
        <position position="283"/>
    </location>
    <ligand>
        <name>(6S)-NADPHX</name>
        <dbReference type="ChEBI" id="CHEBI:64076"/>
    </ligand>
</feature>
<dbReference type="Gene3D" id="3.40.50.10260">
    <property type="entry name" value="YjeF N-terminal domain"/>
    <property type="match status" value="1"/>
</dbReference>
<comment type="similarity">
    <text evidence="3 19">In the N-terminal section; belongs to the NnrE/AIBP family.</text>
</comment>
<protein>
    <recommendedName>
        <fullName evidence="19">Bifunctional NAD(P)H-hydrate repair enzyme</fullName>
    </recommendedName>
    <alternativeName>
        <fullName evidence="19">Nicotinamide nucleotide repair protein</fullName>
    </alternativeName>
    <domain>
        <recommendedName>
            <fullName evidence="19">ADP-dependent (S)-NAD(P)H-hydrate dehydratase</fullName>
            <ecNumber evidence="19">4.2.1.136</ecNumber>
        </recommendedName>
        <alternativeName>
            <fullName evidence="19">ADP-dependent NAD(P)HX dehydratase</fullName>
        </alternativeName>
    </domain>
    <domain>
        <recommendedName>
            <fullName evidence="19">NAD(P)H-hydrate epimerase</fullName>
            <ecNumber evidence="19">5.1.99.6</ecNumber>
        </recommendedName>
    </domain>
</protein>
<dbReference type="InterPro" id="IPR000631">
    <property type="entry name" value="CARKD"/>
</dbReference>
<evidence type="ECO:0000256" key="9">
    <source>
        <dbReference type="ARBA" id="ARBA00022958"/>
    </source>
</evidence>
<comment type="function">
    <text evidence="18">Catalyzes the epimerization of the S- and R-forms of NAD(P)HX, a damaged form of NAD(P)H that is a result of enzymatic or heat-dependent hydration. This is a prerequisite for the S-specific NAD(P)H-hydrate dehydratase to allow the repair of both epimers of NAD(P)HX.</text>
</comment>
<feature type="binding site" evidence="18">
    <location>
        <begin position="77"/>
        <end position="81"/>
    </location>
    <ligand>
        <name>(6S)-NADPHX</name>
        <dbReference type="ChEBI" id="CHEBI:64076"/>
    </ligand>
</feature>
<evidence type="ECO:0000256" key="15">
    <source>
        <dbReference type="ARBA" id="ARBA00048238"/>
    </source>
</evidence>
<dbReference type="EMBL" id="FMYP01000120">
    <property type="protein sequence ID" value="SDD27128.1"/>
    <property type="molecule type" value="Genomic_DNA"/>
</dbReference>
<evidence type="ECO:0000256" key="7">
    <source>
        <dbReference type="ARBA" id="ARBA00022840"/>
    </source>
</evidence>
<evidence type="ECO:0000256" key="18">
    <source>
        <dbReference type="HAMAP-Rule" id="MF_01966"/>
    </source>
</evidence>
<dbReference type="SUPFAM" id="SSF53613">
    <property type="entry name" value="Ribokinase-like"/>
    <property type="match status" value="1"/>
</dbReference>
<evidence type="ECO:0000256" key="19">
    <source>
        <dbReference type="PIRNR" id="PIRNR017184"/>
    </source>
</evidence>
<dbReference type="NCBIfam" id="TIGR00197">
    <property type="entry name" value="yjeF_nterm"/>
    <property type="match status" value="1"/>
</dbReference>
<keyword evidence="9 18" id="KW-0630">Potassium</keyword>
<keyword evidence="5 18" id="KW-0479">Metal-binding</keyword>
<dbReference type="PROSITE" id="PS51383">
    <property type="entry name" value="YJEF_C_3"/>
    <property type="match status" value="1"/>
</dbReference>
<evidence type="ECO:0000259" key="21">
    <source>
        <dbReference type="PROSITE" id="PS51385"/>
    </source>
</evidence>
<sequence>MYWVDFDKYFCFSIRLSLTIMKLFSSTQIKEIDEYSIVHEPITSVALMERVAEILAHAILDIYPHVNRFLVFCGPGNNGGDGLAVARLLALQGKCLDIVLLYDQEKFSTDTLINYKRLKKTSCVTLHRIDKLEDLPELGPQDVVIDAMFGTGLSRPLNGWPLEVVTYINSCQAEVVSIDMPSGLPGEDCSGFPSDGIVCATNTLTLQFPKLSFFFPENEKYVGLFQVLPIGLHPQALTTIPTPYQFITASNVKPLLPKRATFGHKGTFGHLLLIAGSKGMMGASVLSARAACRAGVGLVTSHVPSGQGQIVQIAVPEVLVVEDMDTVCFSSISNIKTYSAIAVGPGISKHQKARVALRQLLKEVESPLLLDADALNIIAEERDMLDMLPPNTILTPHPKELSRLVGDWSNSFQRLELQQAFALKYQVVLLCKGAFTTIALPNGDLLFNSTGNSGMATGGTGDVLSGIIGGLLAQGLTSVDAAILGVYLHGLAGDISAGEIGQQALTASDLVNNLGKAWLSILK</sequence>
<comment type="catalytic activity">
    <reaction evidence="1 18 19">
        <text>(6R)-NADHX = (6S)-NADHX</text>
        <dbReference type="Rhea" id="RHEA:32215"/>
        <dbReference type="ChEBI" id="CHEBI:64074"/>
        <dbReference type="ChEBI" id="CHEBI:64075"/>
        <dbReference type="EC" id="5.1.99.6"/>
    </reaction>
</comment>
<evidence type="ECO:0000256" key="2">
    <source>
        <dbReference type="ARBA" id="ARBA00000909"/>
    </source>
</evidence>
<comment type="catalytic activity">
    <reaction evidence="16 17 19">
        <text>(6S)-NADPHX + ADP = AMP + phosphate + NADPH + H(+)</text>
        <dbReference type="Rhea" id="RHEA:32235"/>
        <dbReference type="ChEBI" id="CHEBI:15378"/>
        <dbReference type="ChEBI" id="CHEBI:43474"/>
        <dbReference type="ChEBI" id="CHEBI:57783"/>
        <dbReference type="ChEBI" id="CHEBI:64076"/>
        <dbReference type="ChEBI" id="CHEBI:456215"/>
        <dbReference type="ChEBI" id="CHEBI:456216"/>
        <dbReference type="EC" id="4.2.1.136"/>
    </reaction>
</comment>
<comment type="subunit">
    <text evidence="17">Homotetramer.</text>
</comment>
<feature type="binding site" evidence="17">
    <location>
        <position position="461"/>
    </location>
    <ligand>
        <name>AMP</name>
        <dbReference type="ChEBI" id="CHEBI:456215"/>
    </ligand>
</feature>
<keyword evidence="8 17" id="KW-0521">NADP</keyword>
<evidence type="ECO:0000259" key="20">
    <source>
        <dbReference type="PROSITE" id="PS51383"/>
    </source>
</evidence>
<comment type="catalytic activity">
    <reaction evidence="2 18 19">
        <text>(6R)-NADPHX = (6S)-NADPHX</text>
        <dbReference type="Rhea" id="RHEA:32227"/>
        <dbReference type="ChEBI" id="CHEBI:64076"/>
        <dbReference type="ChEBI" id="CHEBI:64077"/>
        <dbReference type="EC" id="5.1.99.6"/>
    </reaction>
</comment>
<dbReference type="InterPro" id="IPR004443">
    <property type="entry name" value="YjeF_N_dom"/>
</dbReference>
<comment type="cofactor">
    <cofactor evidence="18 19">
        <name>K(+)</name>
        <dbReference type="ChEBI" id="CHEBI:29103"/>
    </cofactor>
    <text evidence="18 19">Binds 1 potassium ion per subunit.</text>
</comment>
<dbReference type="NCBIfam" id="TIGR00196">
    <property type="entry name" value="yjeF_cterm"/>
    <property type="match status" value="1"/>
</dbReference>
<evidence type="ECO:0000256" key="3">
    <source>
        <dbReference type="ARBA" id="ARBA00006001"/>
    </source>
</evidence>
<dbReference type="AlphaFoldDB" id="A0A1G6TDI3"/>
<evidence type="ECO:0000256" key="4">
    <source>
        <dbReference type="ARBA" id="ARBA00009524"/>
    </source>
</evidence>
<evidence type="ECO:0000256" key="1">
    <source>
        <dbReference type="ARBA" id="ARBA00000013"/>
    </source>
</evidence>
<comment type="similarity">
    <text evidence="18">Belongs to the NnrE/AIBP family.</text>
</comment>
<evidence type="ECO:0000256" key="13">
    <source>
        <dbReference type="ARBA" id="ARBA00023268"/>
    </source>
</evidence>
<dbReference type="PROSITE" id="PS51385">
    <property type="entry name" value="YJEF_N"/>
    <property type="match status" value="1"/>
</dbReference>
<dbReference type="GO" id="GO:0046872">
    <property type="term" value="F:metal ion binding"/>
    <property type="evidence" value="ECO:0007669"/>
    <property type="project" value="UniProtKB-UniRule"/>
</dbReference>
<proteinExistence type="inferred from homology"/>
<organism evidence="22 23">
    <name type="scientific">Williamwhitmania taraxaci</name>
    <dbReference type="NCBI Taxonomy" id="1640674"/>
    <lineage>
        <taxon>Bacteria</taxon>
        <taxon>Pseudomonadati</taxon>
        <taxon>Bacteroidota</taxon>
        <taxon>Bacteroidia</taxon>
        <taxon>Bacteroidales</taxon>
        <taxon>Williamwhitmaniaceae</taxon>
        <taxon>Williamwhitmania</taxon>
    </lineage>
</organism>
<feature type="binding site" evidence="17">
    <location>
        <position position="397"/>
    </location>
    <ligand>
        <name>(6S)-NADPHX</name>
        <dbReference type="ChEBI" id="CHEBI:64076"/>
    </ligand>
</feature>
<dbReference type="EC" id="5.1.99.6" evidence="19"/>
<dbReference type="STRING" id="1640674.SAMN05216323_11203"/>
<dbReference type="GO" id="GO:0110051">
    <property type="term" value="P:metabolite repair"/>
    <property type="evidence" value="ECO:0007669"/>
    <property type="project" value="TreeGrafter"/>
</dbReference>
<evidence type="ECO:0000256" key="8">
    <source>
        <dbReference type="ARBA" id="ARBA00022857"/>
    </source>
</evidence>
<feature type="binding site" evidence="18">
    <location>
        <begin position="150"/>
        <end position="156"/>
    </location>
    <ligand>
        <name>(6S)-NADPHX</name>
        <dbReference type="ChEBI" id="CHEBI:64076"/>
    </ligand>
</feature>
<dbReference type="GO" id="GO:0005524">
    <property type="term" value="F:ATP binding"/>
    <property type="evidence" value="ECO:0007669"/>
    <property type="project" value="UniProtKB-UniRule"/>
</dbReference>
<evidence type="ECO:0000256" key="14">
    <source>
        <dbReference type="ARBA" id="ARBA00025153"/>
    </source>
</evidence>
<dbReference type="PANTHER" id="PTHR12592:SF0">
    <property type="entry name" value="ATP-DEPENDENT (S)-NAD(P)H-HYDRATE DEHYDRATASE"/>
    <property type="match status" value="1"/>
</dbReference>
<dbReference type="GO" id="GO:0052855">
    <property type="term" value="F:ADP-dependent NAD(P)H-hydrate dehydratase activity"/>
    <property type="evidence" value="ECO:0007669"/>
    <property type="project" value="UniProtKB-UniRule"/>
</dbReference>
<keyword evidence="10 17" id="KW-0520">NAD</keyword>
<evidence type="ECO:0000256" key="16">
    <source>
        <dbReference type="ARBA" id="ARBA00049209"/>
    </source>
</evidence>
<dbReference type="Proteomes" id="UP000199452">
    <property type="component" value="Unassembled WGS sequence"/>
</dbReference>
<evidence type="ECO:0000256" key="11">
    <source>
        <dbReference type="ARBA" id="ARBA00023235"/>
    </source>
</evidence>
<evidence type="ECO:0000256" key="17">
    <source>
        <dbReference type="HAMAP-Rule" id="MF_01965"/>
    </source>
</evidence>
<dbReference type="PANTHER" id="PTHR12592">
    <property type="entry name" value="ATP-DEPENDENT (S)-NAD(P)H-HYDRATE DEHYDRATASE FAMILY MEMBER"/>
    <property type="match status" value="1"/>
</dbReference>
<dbReference type="GO" id="GO:0046496">
    <property type="term" value="P:nicotinamide nucleotide metabolic process"/>
    <property type="evidence" value="ECO:0007669"/>
    <property type="project" value="UniProtKB-UniRule"/>
</dbReference>
<dbReference type="Pfam" id="PF03853">
    <property type="entry name" value="YjeF_N"/>
    <property type="match status" value="1"/>
</dbReference>
<dbReference type="HAMAP" id="MF_01966">
    <property type="entry name" value="NADHX_epimerase"/>
    <property type="match status" value="1"/>
</dbReference>
<keyword evidence="6 17" id="KW-0547">Nucleotide-binding</keyword>
<name>A0A1G6TDI3_9BACT</name>
<comment type="function">
    <text evidence="17">Catalyzes the dehydration of the S-form of NAD(P)HX at the expense of ADP, which is converted to AMP. Together with NAD(P)HX epimerase, which catalyzes the epimerization of the S- and R-forms, the enzyme allows the repair of both epimers of NAD(P)HX, a damaged form of NAD(P)H that is a result of enzymatic or heat-dependent hydration.</text>
</comment>
<dbReference type="Pfam" id="PF01256">
    <property type="entry name" value="Carb_kinase"/>
    <property type="match status" value="1"/>
</dbReference>
<dbReference type="HAMAP" id="MF_01965">
    <property type="entry name" value="NADHX_dehydratase"/>
    <property type="match status" value="1"/>
</dbReference>
<keyword evidence="11 18" id="KW-0413">Isomerase</keyword>
<evidence type="ECO:0000256" key="12">
    <source>
        <dbReference type="ARBA" id="ARBA00023239"/>
    </source>
</evidence>
<dbReference type="Gene3D" id="3.40.1190.20">
    <property type="match status" value="1"/>
</dbReference>
<keyword evidence="23" id="KW-1185">Reference proteome</keyword>
<evidence type="ECO:0000256" key="10">
    <source>
        <dbReference type="ARBA" id="ARBA00023027"/>
    </source>
</evidence>
<evidence type="ECO:0000313" key="23">
    <source>
        <dbReference type="Proteomes" id="UP000199452"/>
    </source>
</evidence>
<dbReference type="SUPFAM" id="SSF64153">
    <property type="entry name" value="YjeF N-terminal domain-like"/>
    <property type="match status" value="1"/>
</dbReference>
<dbReference type="InterPro" id="IPR017953">
    <property type="entry name" value="Carbohydrate_kinase_pred_CS"/>
</dbReference>
<evidence type="ECO:0000313" key="22">
    <source>
        <dbReference type="EMBL" id="SDD27128.1"/>
    </source>
</evidence>
<comment type="similarity">
    <text evidence="17">Belongs to the NnrD/CARKD family.</text>
</comment>